<dbReference type="AlphaFoldDB" id="A0A9P0E686"/>
<feature type="compositionally biased region" description="Basic and acidic residues" evidence="1">
    <location>
        <begin position="43"/>
        <end position="55"/>
    </location>
</feature>
<evidence type="ECO:0000313" key="3">
    <source>
        <dbReference type="Proteomes" id="UP001152798"/>
    </source>
</evidence>
<organism evidence="2 3">
    <name type="scientific">Nezara viridula</name>
    <name type="common">Southern green stink bug</name>
    <name type="synonym">Cimex viridulus</name>
    <dbReference type="NCBI Taxonomy" id="85310"/>
    <lineage>
        <taxon>Eukaryota</taxon>
        <taxon>Metazoa</taxon>
        <taxon>Ecdysozoa</taxon>
        <taxon>Arthropoda</taxon>
        <taxon>Hexapoda</taxon>
        <taxon>Insecta</taxon>
        <taxon>Pterygota</taxon>
        <taxon>Neoptera</taxon>
        <taxon>Paraneoptera</taxon>
        <taxon>Hemiptera</taxon>
        <taxon>Heteroptera</taxon>
        <taxon>Panheteroptera</taxon>
        <taxon>Pentatomomorpha</taxon>
        <taxon>Pentatomoidea</taxon>
        <taxon>Pentatomidae</taxon>
        <taxon>Pentatominae</taxon>
        <taxon>Nezara</taxon>
    </lineage>
</organism>
<feature type="region of interest" description="Disordered" evidence="1">
    <location>
        <begin position="43"/>
        <end position="70"/>
    </location>
</feature>
<evidence type="ECO:0000256" key="1">
    <source>
        <dbReference type="SAM" id="MobiDB-lite"/>
    </source>
</evidence>
<protein>
    <submittedName>
        <fullName evidence="2">Uncharacterized protein</fullName>
    </submittedName>
</protein>
<sequence length="70" mass="7740">MAELPGSPLHQEGQRDLYSLLRSPGKLLKKQLEWNVIREELTGLRRNAKETHKSIDGSLSQKKGGGESAA</sequence>
<dbReference type="Proteomes" id="UP001152798">
    <property type="component" value="Chromosome 1"/>
</dbReference>
<proteinExistence type="predicted"/>
<reference evidence="2" key="1">
    <citation type="submission" date="2022-01" db="EMBL/GenBank/DDBJ databases">
        <authorList>
            <person name="King R."/>
        </authorList>
    </citation>
    <scope>NUCLEOTIDE SEQUENCE</scope>
</reference>
<evidence type="ECO:0000313" key="2">
    <source>
        <dbReference type="EMBL" id="CAH1391595.1"/>
    </source>
</evidence>
<name>A0A9P0E686_NEZVI</name>
<accession>A0A9P0E686</accession>
<keyword evidence="3" id="KW-1185">Reference proteome</keyword>
<dbReference type="EMBL" id="OV725077">
    <property type="protein sequence ID" value="CAH1391595.1"/>
    <property type="molecule type" value="Genomic_DNA"/>
</dbReference>
<gene>
    <name evidence="2" type="ORF">NEZAVI_LOCUS2590</name>
</gene>